<dbReference type="InterPro" id="IPR016007">
    <property type="entry name" value="Alpha_rhamnosid"/>
</dbReference>
<feature type="domain" description="Alpha-L-rhamnosidase C-terminal" evidence="6">
    <location>
        <begin position="652"/>
        <end position="720"/>
    </location>
</feature>
<dbReference type="AlphaFoldDB" id="A0A6B9ZEL9"/>
<dbReference type="Proteomes" id="UP000476411">
    <property type="component" value="Chromosome"/>
</dbReference>
<evidence type="ECO:0000256" key="4">
    <source>
        <dbReference type="SAM" id="SignalP"/>
    </source>
</evidence>
<dbReference type="GO" id="GO:0005975">
    <property type="term" value="P:carbohydrate metabolic process"/>
    <property type="evidence" value="ECO:0007669"/>
    <property type="project" value="InterPro"/>
</dbReference>
<evidence type="ECO:0000313" key="7">
    <source>
        <dbReference type="EMBL" id="QHS59764.1"/>
    </source>
</evidence>
<dbReference type="Gene3D" id="2.60.120.260">
    <property type="entry name" value="Galactose-binding domain-like"/>
    <property type="match status" value="1"/>
</dbReference>
<protein>
    <recommendedName>
        <fullName evidence="2">alpha-L-rhamnosidase</fullName>
        <ecNumber evidence="2">3.2.1.40</ecNumber>
    </recommendedName>
</protein>
<dbReference type="Pfam" id="PF25788">
    <property type="entry name" value="Ig_Rha78A_N"/>
    <property type="match status" value="1"/>
</dbReference>
<dbReference type="Gene3D" id="2.60.420.10">
    <property type="entry name" value="Maltose phosphorylase, domain 3"/>
    <property type="match status" value="1"/>
</dbReference>
<reference evidence="7 8" key="1">
    <citation type="submission" date="2020-01" db="EMBL/GenBank/DDBJ databases">
        <title>Complete genome sequence of Chitinophaga sp. H33E-04 isolated from quinoa roots.</title>
        <authorList>
            <person name="Weon H.-Y."/>
            <person name="Lee S.A."/>
        </authorList>
    </citation>
    <scope>NUCLEOTIDE SEQUENCE [LARGE SCALE GENOMIC DNA]</scope>
    <source>
        <strain evidence="7 8">H33E-04</strain>
    </source>
</reference>
<name>A0A6B9ZEL9_9BACT</name>
<organism evidence="7 8">
    <name type="scientific">Chitinophaga agri</name>
    <dbReference type="NCBI Taxonomy" id="2703787"/>
    <lineage>
        <taxon>Bacteria</taxon>
        <taxon>Pseudomonadati</taxon>
        <taxon>Bacteroidota</taxon>
        <taxon>Chitinophagia</taxon>
        <taxon>Chitinophagales</taxon>
        <taxon>Chitinophagaceae</taxon>
        <taxon>Chitinophaga</taxon>
    </lineage>
</organism>
<accession>A0A6B9ZEL9</accession>
<keyword evidence="8" id="KW-1185">Reference proteome</keyword>
<dbReference type="EC" id="3.2.1.40" evidence="2"/>
<keyword evidence="3" id="KW-0378">Hydrolase</keyword>
<feature type="domain" description="Alpha-L-rhamnosidase six-hairpin glycosidase" evidence="5">
    <location>
        <begin position="304"/>
        <end position="649"/>
    </location>
</feature>
<dbReference type="Pfam" id="PF17389">
    <property type="entry name" value="Bac_rhamnosid6H"/>
    <property type="match status" value="1"/>
</dbReference>
<dbReference type="PANTHER" id="PTHR33307">
    <property type="entry name" value="ALPHA-RHAMNOSIDASE (EUROFUNG)"/>
    <property type="match status" value="1"/>
</dbReference>
<evidence type="ECO:0000313" key="8">
    <source>
        <dbReference type="Proteomes" id="UP000476411"/>
    </source>
</evidence>
<dbReference type="InterPro" id="IPR013783">
    <property type="entry name" value="Ig-like_fold"/>
</dbReference>
<evidence type="ECO:0000256" key="1">
    <source>
        <dbReference type="ARBA" id="ARBA00001445"/>
    </source>
</evidence>
<dbReference type="KEGG" id="chih:GWR21_09220"/>
<dbReference type="Gene3D" id="2.60.40.10">
    <property type="entry name" value="Immunoglobulins"/>
    <property type="match status" value="1"/>
</dbReference>
<feature type="signal peptide" evidence="4">
    <location>
        <begin position="1"/>
        <end position="19"/>
    </location>
</feature>
<dbReference type="GO" id="GO:0030596">
    <property type="term" value="F:alpha-L-rhamnosidase activity"/>
    <property type="evidence" value="ECO:0007669"/>
    <property type="project" value="UniProtKB-EC"/>
</dbReference>
<dbReference type="SUPFAM" id="SSF48208">
    <property type="entry name" value="Six-hairpin glycosidases"/>
    <property type="match status" value="1"/>
</dbReference>
<dbReference type="InterPro" id="IPR035398">
    <property type="entry name" value="Bac_rhamnosid_C"/>
</dbReference>
<dbReference type="Gene3D" id="1.50.10.10">
    <property type="match status" value="1"/>
</dbReference>
<evidence type="ECO:0000259" key="5">
    <source>
        <dbReference type="Pfam" id="PF17389"/>
    </source>
</evidence>
<sequence length="757" mass="84660">MKFSSGILLFTLSFLYSSAQQTPSPSSLRVDLLLHADRVYDQGLLTDLSLEQARLSGGKLQFCQVNSRFPVFSWVISAKYQSACQVLVASRPQLLTNDVADIWNSGRIESDRNIGLTYRGTPLQPATVYYWKTRYWDNTGKASAYSDIRSFCTGAQLEDAALPSFVLRKTHQVPTFVKQVDTSTLYDFGKDGFGQIKLSVNAPHTNDTLIIHLGEALTPDGHINRTPPGTVRYRMIKLPLRQGLHSYQPAIPSDKRNTEKNAILMPADIGEVLPFRYAEITTAKDRYTTDSVSRYLVTSDFDEEASTFTCSDSSLNTLWDLCKYTVKATSFTGYYVDGDRERIPYEADALINQLSHYATDAEFVMNKRTLDYLIYHPTWPTEWSLQNVLIAWYDYLYSGDLQLVRKLYPALKAKLLSDLAREDGLISTRTGKQTPQFLAAIHYTPFNANPHLKDIVDWPPPGFGGPAVAGETDGFVFSDYNAVVNAYYYAALEAMAKLAKALGHVTEANYYSIEAARVHKAFQYAFFDAQTNLVRDGELIPHSSLHANFFALAFGLVPKEKVAPVLAFIHSRGMACSVYGAQFLLDGLSSCDDAVYAQQLLTSTEKRSWLNMLREGATMTMEAWGQSYKPNQDWNHAWGTAPANYIVRHLAGIQPLTAGYATVLIRPQPGAVAQVSMKQRTIRGDIEVRFENQTGHFILQLTLPGNTNGRVCLPFNSADAQVKMDGKIIKAVYKEGYYQIDNVSAGQHLFDVHTNPQ</sequence>
<dbReference type="InterPro" id="IPR008928">
    <property type="entry name" value="6-hairpin_glycosidase_sf"/>
</dbReference>
<dbReference type="PANTHER" id="PTHR33307:SF6">
    <property type="entry name" value="ALPHA-RHAMNOSIDASE (EUROFUNG)-RELATED"/>
    <property type="match status" value="1"/>
</dbReference>
<evidence type="ECO:0000256" key="3">
    <source>
        <dbReference type="ARBA" id="ARBA00022801"/>
    </source>
</evidence>
<dbReference type="InterPro" id="IPR035396">
    <property type="entry name" value="Bac_rhamnosid6H"/>
</dbReference>
<gene>
    <name evidence="7" type="ORF">GWR21_09220</name>
</gene>
<keyword evidence="4" id="KW-0732">Signal</keyword>
<evidence type="ECO:0000256" key="2">
    <source>
        <dbReference type="ARBA" id="ARBA00012652"/>
    </source>
</evidence>
<comment type="catalytic activity">
    <reaction evidence="1">
        <text>Hydrolysis of terminal non-reducing alpha-L-rhamnose residues in alpha-L-rhamnosides.</text>
        <dbReference type="EC" id="3.2.1.40"/>
    </reaction>
</comment>
<feature type="chain" id="PRO_5025551832" description="alpha-L-rhamnosidase" evidence="4">
    <location>
        <begin position="20"/>
        <end position="757"/>
    </location>
</feature>
<dbReference type="EMBL" id="CP048113">
    <property type="protein sequence ID" value="QHS59764.1"/>
    <property type="molecule type" value="Genomic_DNA"/>
</dbReference>
<dbReference type="Pfam" id="PF17390">
    <property type="entry name" value="Bac_rhamnosid_C"/>
    <property type="match status" value="1"/>
</dbReference>
<proteinExistence type="predicted"/>
<evidence type="ECO:0000259" key="6">
    <source>
        <dbReference type="Pfam" id="PF17390"/>
    </source>
</evidence>
<dbReference type="InterPro" id="IPR012341">
    <property type="entry name" value="6hp_glycosidase-like_sf"/>
</dbReference>